<name>A0AAU9V969_EUPED</name>
<accession>A0AAU9V969</accession>
<comment type="caution">
    <text evidence="2">The sequence shown here is derived from an EMBL/GenBank/DDBJ whole genome shotgun (WGS) entry which is preliminary data.</text>
</comment>
<dbReference type="InterPro" id="IPR043502">
    <property type="entry name" value="DNA/RNA_pol_sf"/>
</dbReference>
<gene>
    <name evidence="2" type="ORF">EEDITHA_LOCUS21329</name>
</gene>
<sequence length="480" mass="55246">MNIYSSQLEQRRRAIVFGDFNIDLLSKNNTVTHYLNIIKETGYEVLNKIHSSYGTRETSTTNTILDHISTNIDNHTFSFSIVDSSLSDHKQLFLEVGNLAPKANKKIHYEALNYESLYTIALNTPYDNDENDYAYLENFIVNLIQRNRIEKIKFLNSPRKDWINKNIIDSINLRNDLWQQTKLNPGDENLCKEYSQQTLKVKQMIKSSKRNYFYSLFSNNKNQPKKMWEVINSLVSNKTKEICTPPKLKLDSGITITEDNLICESFNLFFSSIGAELANKIPNKYHIHTGNTLMYKHDYTHVITLDEIKPCTRDEVSKIIQNLNNNTSTGIDKVTTKAVKCLKDVIAERLVKCINLCLSDGIFPDTIKLVKVSPLYKSGNKTDPNNYRPVSVLPVISKIFERIIYDRLNTYLTEKNFLIDQQYGFRSKSSTMIAAVDLVTKIKTNIDRRNIALGLFIDLKKAFDTILAPGVKGQKLNYDK</sequence>
<dbReference type="Proteomes" id="UP001153954">
    <property type="component" value="Unassembled WGS sequence"/>
</dbReference>
<evidence type="ECO:0000313" key="3">
    <source>
        <dbReference type="Proteomes" id="UP001153954"/>
    </source>
</evidence>
<feature type="domain" description="Reverse transcriptase" evidence="1">
    <location>
        <begin position="381"/>
        <end position="466"/>
    </location>
</feature>
<reference evidence="2" key="1">
    <citation type="submission" date="2022-03" db="EMBL/GenBank/DDBJ databases">
        <authorList>
            <person name="Tunstrom K."/>
        </authorList>
    </citation>
    <scope>NUCLEOTIDE SEQUENCE</scope>
</reference>
<evidence type="ECO:0000259" key="1">
    <source>
        <dbReference type="Pfam" id="PF00078"/>
    </source>
</evidence>
<organism evidence="2 3">
    <name type="scientific">Euphydryas editha</name>
    <name type="common">Edith's checkerspot</name>
    <dbReference type="NCBI Taxonomy" id="104508"/>
    <lineage>
        <taxon>Eukaryota</taxon>
        <taxon>Metazoa</taxon>
        <taxon>Ecdysozoa</taxon>
        <taxon>Arthropoda</taxon>
        <taxon>Hexapoda</taxon>
        <taxon>Insecta</taxon>
        <taxon>Pterygota</taxon>
        <taxon>Neoptera</taxon>
        <taxon>Endopterygota</taxon>
        <taxon>Lepidoptera</taxon>
        <taxon>Glossata</taxon>
        <taxon>Ditrysia</taxon>
        <taxon>Papilionoidea</taxon>
        <taxon>Nymphalidae</taxon>
        <taxon>Nymphalinae</taxon>
        <taxon>Euphydryas</taxon>
    </lineage>
</organism>
<dbReference type="GO" id="GO:0071897">
    <property type="term" value="P:DNA biosynthetic process"/>
    <property type="evidence" value="ECO:0007669"/>
    <property type="project" value="UniProtKB-ARBA"/>
</dbReference>
<dbReference type="AlphaFoldDB" id="A0AAU9V969"/>
<dbReference type="SUPFAM" id="SSF56219">
    <property type="entry name" value="DNase I-like"/>
    <property type="match status" value="1"/>
</dbReference>
<dbReference type="Pfam" id="PF00078">
    <property type="entry name" value="RVT_1"/>
    <property type="match status" value="1"/>
</dbReference>
<keyword evidence="3" id="KW-1185">Reference proteome</keyword>
<dbReference type="PANTHER" id="PTHR47510">
    <property type="entry name" value="REVERSE TRANSCRIPTASE DOMAIN-CONTAINING PROTEIN"/>
    <property type="match status" value="1"/>
</dbReference>
<evidence type="ECO:0000313" key="2">
    <source>
        <dbReference type="EMBL" id="CAH2107280.1"/>
    </source>
</evidence>
<proteinExistence type="predicted"/>
<dbReference type="Gene3D" id="3.60.10.10">
    <property type="entry name" value="Endonuclease/exonuclease/phosphatase"/>
    <property type="match status" value="1"/>
</dbReference>
<dbReference type="InterPro" id="IPR036691">
    <property type="entry name" value="Endo/exonu/phosph_ase_sf"/>
</dbReference>
<dbReference type="SUPFAM" id="SSF56672">
    <property type="entry name" value="DNA/RNA polymerases"/>
    <property type="match status" value="1"/>
</dbReference>
<dbReference type="InterPro" id="IPR000477">
    <property type="entry name" value="RT_dom"/>
</dbReference>
<dbReference type="EMBL" id="CAKOGL010000030">
    <property type="protein sequence ID" value="CAH2107280.1"/>
    <property type="molecule type" value="Genomic_DNA"/>
</dbReference>
<dbReference type="PANTHER" id="PTHR47510:SF3">
    <property type="entry name" value="ENDO_EXONUCLEASE_PHOSPHATASE DOMAIN-CONTAINING PROTEIN"/>
    <property type="match status" value="1"/>
</dbReference>
<protein>
    <recommendedName>
        <fullName evidence="1">Reverse transcriptase domain-containing protein</fullName>
    </recommendedName>
</protein>